<dbReference type="EMBL" id="GGEC01070496">
    <property type="protein sequence ID" value="MBX50980.1"/>
    <property type="molecule type" value="Transcribed_RNA"/>
</dbReference>
<organism evidence="2">
    <name type="scientific">Rhizophora mucronata</name>
    <name type="common">Asiatic mangrove</name>
    <dbReference type="NCBI Taxonomy" id="61149"/>
    <lineage>
        <taxon>Eukaryota</taxon>
        <taxon>Viridiplantae</taxon>
        <taxon>Streptophyta</taxon>
        <taxon>Embryophyta</taxon>
        <taxon>Tracheophyta</taxon>
        <taxon>Spermatophyta</taxon>
        <taxon>Magnoliopsida</taxon>
        <taxon>eudicotyledons</taxon>
        <taxon>Gunneridae</taxon>
        <taxon>Pentapetalae</taxon>
        <taxon>rosids</taxon>
        <taxon>fabids</taxon>
        <taxon>Malpighiales</taxon>
        <taxon>Rhizophoraceae</taxon>
        <taxon>Rhizophora</taxon>
    </lineage>
</organism>
<evidence type="ECO:0000313" key="2">
    <source>
        <dbReference type="EMBL" id="MBX50980.1"/>
    </source>
</evidence>
<feature type="region of interest" description="Disordered" evidence="1">
    <location>
        <begin position="14"/>
        <end position="37"/>
    </location>
</feature>
<proteinExistence type="predicted"/>
<sequence length="37" mass="3894">MTLCILRAPSISATISGGEMPANNSRQPLGLQEPSRP</sequence>
<name>A0A2P2P889_RHIMU</name>
<reference evidence="2" key="1">
    <citation type="submission" date="2018-02" db="EMBL/GenBank/DDBJ databases">
        <title>Rhizophora mucronata_Transcriptome.</title>
        <authorList>
            <person name="Meera S.P."/>
            <person name="Sreeshan A."/>
            <person name="Augustine A."/>
        </authorList>
    </citation>
    <scope>NUCLEOTIDE SEQUENCE</scope>
    <source>
        <tissue evidence="2">Leaf</tissue>
    </source>
</reference>
<evidence type="ECO:0000256" key="1">
    <source>
        <dbReference type="SAM" id="MobiDB-lite"/>
    </source>
</evidence>
<protein>
    <submittedName>
        <fullName evidence="2">Uncharacterized protein</fullName>
    </submittedName>
</protein>
<dbReference type="AlphaFoldDB" id="A0A2P2P889"/>
<accession>A0A2P2P889</accession>